<feature type="transmembrane region" description="Helical" evidence="8">
    <location>
        <begin position="175"/>
        <end position="197"/>
    </location>
</feature>
<sequence>MSSAAIAIGTPKRELSGMEVAAIVLVLSMGNFLAVLDTTIANVLVPDIAGSLAVSSSNGTWVTTAYAVAEAIMVPLTGWLAGRFGPVKVFVAGIFGFGIFSLLCGLATSLGMLIAFRVALGICGGPLIPISQTLLLKIVPEKNRVAALAAWSMGTVLAPVAGPVLGGLISDHWGWQWAFHFKLPLAFLIGFVAWRVLSQHEQATEKAKVDYVGLGFLVLWVGALQIMLGNGQDQDWFNSSMIVELLIVTVIGFLAFVIWETTDKRPVVALNVFSNRIFSVTMMVTALAFGAMFGTIVLVPLWLQTAMGYTATWAGYNAALSGVTMVGFAPIATNLMTKIGPRAVACIGLLITAVSSTMRVSYNDQITFWQLMWPQLVFGAGMIMTMIPLMDMSTIALKEKDIASGAGQFNFIRTLSGAIATAAVVALWNNLIPSSHANLSAVLHNPQGFMDMAENAGMGTETARGVLNQIVNGQSVMQATNNTFLMLAGLNLLAAAAVWLAPKPPERTGEKPMMH</sequence>
<dbReference type="Proteomes" id="UP000570514">
    <property type="component" value="Unassembled WGS sequence"/>
</dbReference>
<dbReference type="InterPro" id="IPR020846">
    <property type="entry name" value="MFS_dom"/>
</dbReference>
<feature type="transmembrane region" description="Helical" evidence="8">
    <location>
        <begin position="20"/>
        <end position="41"/>
    </location>
</feature>
<feature type="transmembrane region" description="Helical" evidence="8">
    <location>
        <begin position="315"/>
        <end position="336"/>
    </location>
</feature>
<organism evidence="10 11">
    <name type="scientific">Rhizomicrobium palustre</name>
    <dbReference type="NCBI Taxonomy" id="189966"/>
    <lineage>
        <taxon>Bacteria</taxon>
        <taxon>Pseudomonadati</taxon>
        <taxon>Pseudomonadota</taxon>
        <taxon>Alphaproteobacteria</taxon>
        <taxon>Micropepsales</taxon>
        <taxon>Micropepsaceae</taxon>
        <taxon>Rhizomicrobium</taxon>
    </lineage>
</organism>
<evidence type="ECO:0000259" key="9">
    <source>
        <dbReference type="PROSITE" id="PS50850"/>
    </source>
</evidence>
<keyword evidence="7 8" id="KW-0472">Membrane</keyword>
<keyword evidence="3" id="KW-0813">Transport</keyword>
<evidence type="ECO:0000313" key="11">
    <source>
        <dbReference type="Proteomes" id="UP000570514"/>
    </source>
</evidence>
<dbReference type="Pfam" id="PF07690">
    <property type="entry name" value="MFS_1"/>
    <property type="match status" value="1"/>
</dbReference>
<feature type="transmembrane region" description="Helical" evidence="8">
    <location>
        <begin position="148"/>
        <end position="169"/>
    </location>
</feature>
<keyword evidence="11" id="KW-1185">Reference proteome</keyword>
<dbReference type="CDD" id="cd17503">
    <property type="entry name" value="MFS_LmrB_MDR_like"/>
    <property type="match status" value="1"/>
</dbReference>
<evidence type="ECO:0000256" key="4">
    <source>
        <dbReference type="ARBA" id="ARBA00022475"/>
    </source>
</evidence>
<accession>A0A846MUS0</accession>
<feature type="transmembrane region" description="Helical" evidence="8">
    <location>
        <begin position="483"/>
        <end position="501"/>
    </location>
</feature>
<feature type="transmembrane region" description="Helical" evidence="8">
    <location>
        <begin position="280"/>
        <end position="303"/>
    </location>
</feature>
<evidence type="ECO:0000313" key="10">
    <source>
        <dbReference type="EMBL" id="NIK87103.1"/>
    </source>
</evidence>
<comment type="caution">
    <text evidence="10">The sequence shown here is derived from an EMBL/GenBank/DDBJ whole genome shotgun (WGS) entry which is preliminary data.</text>
</comment>
<dbReference type="SUPFAM" id="SSF103473">
    <property type="entry name" value="MFS general substrate transporter"/>
    <property type="match status" value="1"/>
</dbReference>
<dbReference type="RefSeq" id="WP_208414185.1">
    <property type="nucleotide sequence ID" value="NZ_BAAADC010000001.1"/>
</dbReference>
<proteinExistence type="inferred from homology"/>
<dbReference type="EMBL" id="JAASRM010000001">
    <property type="protein sequence ID" value="NIK87103.1"/>
    <property type="molecule type" value="Genomic_DNA"/>
</dbReference>
<evidence type="ECO:0000256" key="3">
    <source>
        <dbReference type="ARBA" id="ARBA00022448"/>
    </source>
</evidence>
<feature type="transmembrane region" description="Helical" evidence="8">
    <location>
        <begin position="89"/>
        <end position="108"/>
    </location>
</feature>
<feature type="transmembrane region" description="Helical" evidence="8">
    <location>
        <begin position="368"/>
        <end position="390"/>
    </location>
</feature>
<comment type="similarity">
    <text evidence="2">Belongs to the major facilitator superfamily. EmrB family.</text>
</comment>
<keyword evidence="5 8" id="KW-0812">Transmembrane</keyword>
<dbReference type="NCBIfam" id="TIGR00711">
    <property type="entry name" value="efflux_EmrB"/>
    <property type="match status" value="1"/>
</dbReference>
<dbReference type="GO" id="GO:0005886">
    <property type="term" value="C:plasma membrane"/>
    <property type="evidence" value="ECO:0007669"/>
    <property type="project" value="UniProtKB-SubCell"/>
</dbReference>
<protein>
    <submittedName>
        <fullName evidence="10">DHA2 family multidrug resistance protein</fullName>
    </submittedName>
</protein>
<dbReference type="PANTHER" id="PTHR42718:SF9">
    <property type="entry name" value="MAJOR FACILITATOR SUPERFAMILY MULTIDRUG TRANSPORTER MFSC"/>
    <property type="match status" value="1"/>
</dbReference>
<evidence type="ECO:0000256" key="5">
    <source>
        <dbReference type="ARBA" id="ARBA00022692"/>
    </source>
</evidence>
<dbReference type="InterPro" id="IPR004638">
    <property type="entry name" value="EmrB-like"/>
</dbReference>
<dbReference type="PRINTS" id="PR01036">
    <property type="entry name" value="TCRTETB"/>
</dbReference>
<feature type="transmembrane region" description="Helical" evidence="8">
    <location>
        <begin position="209"/>
        <end position="228"/>
    </location>
</feature>
<name>A0A846MUS0_9PROT</name>
<evidence type="ECO:0000256" key="2">
    <source>
        <dbReference type="ARBA" id="ARBA00008537"/>
    </source>
</evidence>
<keyword evidence="6 8" id="KW-1133">Transmembrane helix</keyword>
<dbReference type="InterPro" id="IPR036259">
    <property type="entry name" value="MFS_trans_sf"/>
</dbReference>
<evidence type="ECO:0000256" key="1">
    <source>
        <dbReference type="ARBA" id="ARBA00004651"/>
    </source>
</evidence>
<dbReference type="PROSITE" id="PS50850">
    <property type="entry name" value="MFS"/>
    <property type="match status" value="1"/>
</dbReference>
<feature type="transmembrane region" description="Helical" evidence="8">
    <location>
        <begin position="240"/>
        <end position="259"/>
    </location>
</feature>
<dbReference type="AlphaFoldDB" id="A0A846MUS0"/>
<dbReference type="Gene3D" id="1.20.1250.20">
    <property type="entry name" value="MFS general substrate transporter like domains"/>
    <property type="match status" value="1"/>
</dbReference>
<evidence type="ECO:0000256" key="7">
    <source>
        <dbReference type="ARBA" id="ARBA00023136"/>
    </source>
</evidence>
<reference evidence="10 11" key="1">
    <citation type="submission" date="2020-03" db="EMBL/GenBank/DDBJ databases">
        <title>Genomic Encyclopedia of Type Strains, Phase IV (KMG-IV): sequencing the most valuable type-strain genomes for metagenomic binning, comparative biology and taxonomic classification.</title>
        <authorList>
            <person name="Goeker M."/>
        </authorList>
    </citation>
    <scope>NUCLEOTIDE SEQUENCE [LARGE SCALE GENOMIC DNA]</scope>
    <source>
        <strain evidence="10 11">DSM 19867</strain>
    </source>
</reference>
<dbReference type="GO" id="GO:0022857">
    <property type="term" value="F:transmembrane transporter activity"/>
    <property type="evidence" value="ECO:0007669"/>
    <property type="project" value="InterPro"/>
</dbReference>
<dbReference type="PANTHER" id="PTHR42718">
    <property type="entry name" value="MAJOR FACILITATOR SUPERFAMILY MULTIDRUG TRANSPORTER MFSC"/>
    <property type="match status" value="1"/>
</dbReference>
<feature type="transmembrane region" description="Helical" evidence="8">
    <location>
        <begin position="61"/>
        <end position="82"/>
    </location>
</feature>
<dbReference type="Gene3D" id="1.20.1720.10">
    <property type="entry name" value="Multidrug resistance protein D"/>
    <property type="match status" value="1"/>
</dbReference>
<feature type="transmembrane region" description="Helical" evidence="8">
    <location>
        <begin position="411"/>
        <end position="431"/>
    </location>
</feature>
<gene>
    <name evidence="10" type="ORF">FHS83_000421</name>
</gene>
<feature type="transmembrane region" description="Helical" evidence="8">
    <location>
        <begin position="343"/>
        <end position="362"/>
    </location>
</feature>
<feature type="transmembrane region" description="Helical" evidence="8">
    <location>
        <begin position="114"/>
        <end position="136"/>
    </location>
</feature>
<comment type="subcellular location">
    <subcellularLocation>
        <location evidence="1">Cell membrane</location>
        <topology evidence="1">Multi-pass membrane protein</topology>
    </subcellularLocation>
</comment>
<dbReference type="InterPro" id="IPR011701">
    <property type="entry name" value="MFS"/>
</dbReference>
<keyword evidence="4" id="KW-1003">Cell membrane</keyword>
<evidence type="ECO:0000256" key="6">
    <source>
        <dbReference type="ARBA" id="ARBA00022989"/>
    </source>
</evidence>
<feature type="domain" description="Major facilitator superfamily (MFS) profile" evidence="9">
    <location>
        <begin position="23"/>
        <end position="506"/>
    </location>
</feature>
<evidence type="ECO:0000256" key="8">
    <source>
        <dbReference type="SAM" id="Phobius"/>
    </source>
</evidence>